<feature type="compositionally biased region" description="Low complexity" evidence="1">
    <location>
        <begin position="95"/>
        <end position="112"/>
    </location>
</feature>
<accession>A0A066WFT7</accession>
<feature type="transmembrane region" description="Helical" evidence="2">
    <location>
        <begin position="317"/>
        <end position="338"/>
    </location>
</feature>
<dbReference type="HOGENOM" id="CLU_480743_0_0_1"/>
<feature type="region of interest" description="Disordered" evidence="1">
    <location>
        <begin position="149"/>
        <end position="170"/>
    </location>
</feature>
<proteinExistence type="predicted"/>
<gene>
    <name evidence="3" type="ORF">K437DRAFT_56579</name>
</gene>
<dbReference type="GeneID" id="25267616"/>
<evidence type="ECO:0000256" key="1">
    <source>
        <dbReference type="SAM" id="MobiDB-lite"/>
    </source>
</evidence>
<protein>
    <submittedName>
        <fullName evidence="3">Uncharacterized protein</fullName>
    </submittedName>
</protein>
<dbReference type="RefSeq" id="XP_013244694.1">
    <property type="nucleotide sequence ID" value="XM_013389240.1"/>
</dbReference>
<evidence type="ECO:0000313" key="4">
    <source>
        <dbReference type="Proteomes" id="UP000027361"/>
    </source>
</evidence>
<reference evidence="3 4" key="1">
    <citation type="submission" date="2014-05" db="EMBL/GenBank/DDBJ databases">
        <title>Draft genome sequence of a rare smut relative, Tilletiaria anomala UBC 951.</title>
        <authorList>
            <consortium name="DOE Joint Genome Institute"/>
            <person name="Toome M."/>
            <person name="Kuo A."/>
            <person name="Henrissat B."/>
            <person name="Lipzen A."/>
            <person name="Tritt A."/>
            <person name="Yoshinaga Y."/>
            <person name="Zane M."/>
            <person name="Barry K."/>
            <person name="Grigoriev I.V."/>
            <person name="Spatafora J.W."/>
            <person name="Aimea M.C."/>
        </authorList>
    </citation>
    <scope>NUCLEOTIDE SEQUENCE [LARGE SCALE GENOMIC DNA]</scope>
    <source>
        <strain evidence="3 4">UBC 951</strain>
    </source>
</reference>
<feature type="compositionally biased region" description="Basic and acidic residues" evidence="1">
    <location>
        <begin position="485"/>
        <end position="497"/>
    </location>
</feature>
<keyword evidence="4" id="KW-1185">Reference proteome</keyword>
<feature type="region of interest" description="Disordered" evidence="1">
    <location>
        <begin position="94"/>
        <end position="117"/>
    </location>
</feature>
<name>A0A066WFT7_TILAU</name>
<feature type="transmembrane region" description="Helical" evidence="2">
    <location>
        <begin position="385"/>
        <end position="407"/>
    </location>
</feature>
<keyword evidence="2" id="KW-0472">Membrane</keyword>
<feature type="compositionally biased region" description="Low complexity" evidence="1">
    <location>
        <begin position="149"/>
        <end position="169"/>
    </location>
</feature>
<keyword evidence="2" id="KW-1133">Transmembrane helix</keyword>
<sequence length="567" mass="59885">MPKPTLGQVATLGLHVVALALIFTVLLSPSPLKISSASFLEILPKQLDVIATGGTASTSSQSYSNGSIYTLSVSISSFSPIPASNSSATIAQVTSSGASPTSSSLPSMSNQPAARDGKYGAAATPYLRPLQFHTRFAREDVSARLSASGVSSVAPSSSSTTPSATETAPIGMVLNDATTVNQPELNNSDPKTWQTPLRLYYGLLGSCFWTASNGLGPDCTSPSLSPAFNASGLAAIQYDLRTNSSAAAPAAPLVISPLPKTFQIIPAVMLGVFLTLLALLAGTILPILQRCCTSQRFINTFGEAGPRQRALLSLQRYANLLFIPTTALLLGVTIVLRIQVNSAVSGFNAANQDKVLPGSIMLDALAEPLPMNVTNSVASSTMLRAGAGSAFSLCMVAIVLLIILTFLRRRQLAREVATAQARTDFEAKLGRKVFARAAAFELGSHSSRPTMEIITTKSPPSSPRSWRSIPRPVFPSKQSFNTRLPSEELRHDEDNGKLGHATSLRSLSSAYTIGGSRSDIYGPAPGIYRRASACEVYDATARPLQKTTISFADSSHSHPAGRWVLQE</sequence>
<feature type="region of interest" description="Disordered" evidence="1">
    <location>
        <begin position="451"/>
        <end position="470"/>
    </location>
</feature>
<comment type="caution">
    <text evidence="3">The sequence shown here is derived from an EMBL/GenBank/DDBJ whole genome shotgun (WGS) entry which is preliminary data.</text>
</comment>
<feature type="transmembrane region" description="Helical" evidence="2">
    <location>
        <begin position="264"/>
        <end position="288"/>
    </location>
</feature>
<dbReference type="Proteomes" id="UP000027361">
    <property type="component" value="Unassembled WGS sequence"/>
</dbReference>
<keyword evidence="2" id="KW-0812">Transmembrane</keyword>
<evidence type="ECO:0000313" key="3">
    <source>
        <dbReference type="EMBL" id="KDN51358.1"/>
    </source>
</evidence>
<feature type="region of interest" description="Disordered" evidence="1">
    <location>
        <begin position="475"/>
        <end position="500"/>
    </location>
</feature>
<dbReference type="InParanoid" id="A0A066WFT7"/>
<dbReference type="EMBL" id="JMSN01000017">
    <property type="protein sequence ID" value="KDN51358.1"/>
    <property type="molecule type" value="Genomic_DNA"/>
</dbReference>
<evidence type="ECO:0000256" key="2">
    <source>
        <dbReference type="SAM" id="Phobius"/>
    </source>
</evidence>
<dbReference type="AlphaFoldDB" id="A0A066WFT7"/>
<organism evidence="3 4">
    <name type="scientific">Tilletiaria anomala (strain ATCC 24038 / CBS 436.72 / UBC 951)</name>
    <dbReference type="NCBI Taxonomy" id="1037660"/>
    <lineage>
        <taxon>Eukaryota</taxon>
        <taxon>Fungi</taxon>
        <taxon>Dikarya</taxon>
        <taxon>Basidiomycota</taxon>
        <taxon>Ustilaginomycotina</taxon>
        <taxon>Exobasidiomycetes</taxon>
        <taxon>Georgefischeriales</taxon>
        <taxon>Tilletiariaceae</taxon>
        <taxon>Tilletiaria</taxon>
    </lineage>
</organism>